<organism evidence="1 2">
    <name type="scientific">Cryptolaemus montrouzieri</name>
    <dbReference type="NCBI Taxonomy" id="559131"/>
    <lineage>
        <taxon>Eukaryota</taxon>
        <taxon>Metazoa</taxon>
        <taxon>Ecdysozoa</taxon>
        <taxon>Arthropoda</taxon>
        <taxon>Hexapoda</taxon>
        <taxon>Insecta</taxon>
        <taxon>Pterygota</taxon>
        <taxon>Neoptera</taxon>
        <taxon>Endopterygota</taxon>
        <taxon>Coleoptera</taxon>
        <taxon>Polyphaga</taxon>
        <taxon>Cucujiformia</taxon>
        <taxon>Coccinelloidea</taxon>
        <taxon>Coccinellidae</taxon>
        <taxon>Scymninae</taxon>
        <taxon>Scymnini</taxon>
        <taxon>Cryptolaemus</taxon>
    </lineage>
</organism>
<dbReference type="CDD" id="cd00385">
    <property type="entry name" value="Isoprenoid_Biosyn_C1"/>
    <property type="match status" value="1"/>
</dbReference>
<protein>
    <submittedName>
        <fullName evidence="1">Uncharacterized protein</fullName>
    </submittedName>
</protein>
<evidence type="ECO:0000313" key="2">
    <source>
        <dbReference type="Proteomes" id="UP001516400"/>
    </source>
</evidence>
<dbReference type="AlphaFoldDB" id="A0ABD2NDP7"/>
<name>A0ABD2NDP7_9CUCU</name>
<reference evidence="1 2" key="1">
    <citation type="journal article" date="2021" name="BMC Biol.">
        <title>Horizontally acquired antibacterial genes associated with adaptive radiation of ladybird beetles.</title>
        <authorList>
            <person name="Li H.S."/>
            <person name="Tang X.F."/>
            <person name="Huang Y.H."/>
            <person name="Xu Z.Y."/>
            <person name="Chen M.L."/>
            <person name="Du X.Y."/>
            <person name="Qiu B.Y."/>
            <person name="Chen P.T."/>
            <person name="Zhang W."/>
            <person name="Slipinski A."/>
            <person name="Escalona H.E."/>
            <person name="Waterhouse R.M."/>
            <person name="Zwick A."/>
            <person name="Pang H."/>
        </authorList>
    </citation>
    <scope>NUCLEOTIDE SEQUENCE [LARGE SCALE GENOMIC DNA]</scope>
    <source>
        <strain evidence="1">SYSU2018</strain>
    </source>
</reference>
<dbReference type="Gene3D" id="1.10.600.10">
    <property type="entry name" value="Farnesyl Diphosphate Synthase"/>
    <property type="match status" value="1"/>
</dbReference>
<dbReference type="Proteomes" id="UP001516400">
    <property type="component" value="Unassembled WGS sequence"/>
</dbReference>
<comment type="caution">
    <text evidence="1">The sequence shown here is derived from an EMBL/GenBank/DDBJ whole genome shotgun (WGS) entry which is preliminary data.</text>
</comment>
<keyword evidence="2" id="KW-1185">Reference proteome</keyword>
<dbReference type="PANTHER" id="PTHR12001">
    <property type="entry name" value="GERANYLGERANYL PYROPHOSPHATE SYNTHASE"/>
    <property type="match status" value="1"/>
</dbReference>
<proteinExistence type="predicted"/>
<dbReference type="PANTHER" id="PTHR12001:SF55">
    <property type="entry name" value="ALL TRANS-POLYPRENYL-DIPHOSPHATE SYNTHASE PDSS2"/>
    <property type="match status" value="1"/>
</dbReference>
<accession>A0ABD2NDP7</accession>
<evidence type="ECO:0000313" key="1">
    <source>
        <dbReference type="EMBL" id="KAL3276861.1"/>
    </source>
</evidence>
<dbReference type="EMBL" id="JABFTP020000103">
    <property type="protein sequence ID" value="KAL3276861.1"/>
    <property type="molecule type" value="Genomic_DNA"/>
</dbReference>
<gene>
    <name evidence="1" type="ORF">HHI36_012224</name>
</gene>
<sequence>MAFTICRSPVVNIRRFYCGNTLVWNNLMKQAESTVGYSTSFLNLRWLLSDEIANLASNVSKLYGTDHPLLKTVKKIITKSEMPSWGLIILLIAKAGGVNKKIPESERDNNAGILHTQRMVAEIIELIRTGVIFHKSLQLTSELNNITPDIHRGNKISLLIGDFMITKAFEIMAELDNSHIVEIISSALRDLSEAELIGDRDENNEPLPSQGYLEDGTVFNGDVYNISPFEYKKFMGKPTAEWALRNTLGGASLLGIGCLSAVNLGGHSKNLQEESYSFGVNLALICQARLDILSMKYSTKYLSKVAAPILFHMEYDRNFKFENMDMEELRNAIRNGPGVRKTEAILEKYKKNALKCLEYFPENEAKLNLHDITVNI</sequence>
<dbReference type="SUPFAM" id="SSF48576">
    <property type="entry name" value="Terpenoid synthases"/>
    <property type="match status" value="1"/>
</dbReference>
<dbReference type="InterPro" id="IPR008949">
    <property type="entry name" value="Isoprenoid_synthase_dom_sf"/>
</dbReference>